<keyword evidence="4" id="KW-0479">Metal-binding</keyword>
<keyword evidence="7" id="KW-0482">Metalloprotease</keyword>
<evidence type="ECO:0000259" key="9">
    <source>
        <dbReference type="Pfam" id="PF01431"/>
    </source>
</evidence>
<evidence type="ECO:0000256" key="7">
    <source>
        <dbReference type="ARBA" id="ARBA00023049"/>
    </source>
</evidence>
<feature type="signal peptide" evidence="8">
    <location>
        <begin position="1"/>
        <end position="21"/>
    </location>
</feature>
<proteinExistence type="inferred from homology"/>
<keyword evidence="3" id="KW-0645">Protease</keyword>
<comment type="caution">
    <text evidence="11">The sequence shown here is derived from an EMBL/GenBank/DDBJ whole genome shotgun (WGS) entry which is preliminary data.</text>
</comment>
<dbReference type="PANTHER" id="PTHR11733">
    <property type="entry name" value="ZINC METALLOPROTEASE FAMILY M13 NEPRILYSIN-RELATED"/>
    <property type="match status" value="1"/>
</dbReference>
<evidence type="ECO:0000256" key="5">
    <source>
        <dbReference type="ARBA" id="ARBA00022801"/>
    </source>
</evidence>
<dbReference type="Pfam" id="PF01431">
    <property type="entry name" value="Peptidase_M13"/>
    <property type="match status" value="1"/>
</dbReference>
<evidence type="ECO:0000256" key="1">
    <source>
        <dbReference type="ARBA" id="ARBA00001947"/>
    </source>
</evidence>
<evidence type="ECO:0000256" key="4">
    <source>
        <dbReference type="ARBA" id="ARBA00022723"/>
    </source>
</evidence>
<keyword evidence="5" id="KW-0378">Hydrolase</keyword>
<dbReference type="InterPro" id="IPR000718">
    <property type="entry name" value="Peptidase_M13"/>
</dbReference>
<dbReference type="InterPro" id="IPR018497">
    <property type="entry name" value="Peptidase_M13_C"/>
</dbReference>
<evidence type="ECO:0000259" key="10">
    <source>
        <dbReference type="Pfam" id="PF05649"/>
    </source>
</evidence>
<gene>
    <name evidence="11" type="ORF">H8K27_15375</name>
</gene>
<feature type="domain" description="Peptidase M13 N-terminal" evidence="10">
    <location>
        <begin position="56"/>
        <end position="436"/>
    </location>
</feature>
<dbReference type="Proteomes" id="UP000613113">
    <property type="component" value="Unassembled WGS sequence"/>
</dbReference>
<evidence type="ECO:0000313" key="11">
    <source>
        <dbReference type="EMBL" id="MBC3886508.1"/>
    </source>
</evidence>
<keyword evidence="12" id="KW-1185">Reference proteome</keyword>
<evidence type="ECO:0000256" key="8">
    <source>
        <dbReference type="SAM" id="SignalP"/>
    </source>
</evidence>
<protein>
    <submittedName>
        <fullName evidence="11">M13 family metallopeptidase</fullName>
    </submittedName>
</protein>
<dbReference type="Gene3D" id="1.10.1380.10">
    <property type="entry name" value="Neutral endopeptidase , domain2"/>
    <property type="match status" value="1"/>
</dbReference>
<dbReference type="PANTHER" id="PTHR11733:SF167">
    <property type="entry name" value="FI17812P1-RELATED"/>
    <property type="match status" value="1"/>
</dbReference>
<dbReference type="CDD" id="cd08662">
    <property type="entry name" value="M13"/>
    <property type="match status" value="1"/>
</dbReference>
<keyword evidence="8" id="KW-0732">Signal</keyword>
<dbReference type="InterPro" id="IPR042089">
    <property type="entry name" value="Peptidase_M13_dom_2"/>
</dbReference>
<dbReference type="Gene3D" id="3.40.390.10">
    <property type="entry name" value="Collagenase (Catalytic Domain)"/>
    <property type="match status" value="1"/>
</dbReference>
<dbReference type="Pfam" id="PF05649">
    <property type="entry name" value="Peptidase_M13_N"/>
    <property type="match status" value="1"/>
</dbReference>
<evidence type="ECO:0000256" key="6">
    <source>
        <dbReference type="ARBA" id="ARBA00022833"/>
    </source>
</evidence>
<feature type="domain" description="Peptidase M13 C-terminal" evidence="9">
    <location>
        <begin position="488"/>
        <end position="689"/>
    </location>
</feature>
<name>A0ABR6YRJ5_9BURK</name>
<accession>A0ABR6YRJ5</accession>
<dbReference type="SUPFAM" id="SSF55486">
    <property type="entry name" value="Metalloproteases ('zincins'), catalytic domain"/>
    <property type="match status" value="1"/>
</dbReference>
<comment type="cofactor">
    <cofactor evidence="1">
        <name>Zn(2+)</name>
        <dbReference type="ChEBI" id="CHEBI:29105"/>
    </cofactor>
</comment>
<dbReference type="InterPro" id="IPR008753">
    <property type="entry name" value="Peptidase_M13_N"/>
</dbReference>
<comment type="similarity">
    <text evidence="2">Belongs to the peptidase M13 family.</text>
</comment>
<organism evidence="11 12">
    <name type="scientific">Undibacterium griseum</name>
    <dbReference type="NCBI Taxonomy" id="2762295"/>
    <lineage>
        <taxon>Bacteria</taxon>
        <taxon>Pseudomonadati</taxon>
        <taxon>Pseudomonadota</taxon>
        <taxon>Betaproteobacteria</taxon>
        <taxon>Burkholderiales</taxon>
        <taxon>Oxalobacteraceae</taxon>
        <taxon>Undibacterium</taxon>
    </lineage>
</organism>
<dbReference type="RefSeq" id="WP_186864055.1">
    <property type="nucleotide sequence ID" value="NZ_JACOGC010000008.1"/>
</dbReference>
<evidence type="ECO:0000313" key="12">
    <source>
        <dbReference type="Proteomes" id="UP000613113"/>
    </source>
</evidence>
<evidence type="ECO:0000256" key="2">
    <source>
        <dbReference type="ARBA" id="ARBA00007357"/>
    </source>
</evidence>
<feature type="chain" id="PRO_5047523833" evidence="8">
    <location>
        <begin position="22"/>
        <end position="692"/>
    </location>
</feature>
<reference evidence="11 12" key="1">
    <citation type="submission" date="2020-08" db="EMBL/GenBank/DDBJ databases">
        <title>Novel species isolated from subtropical streams in China.</title>
        <authorList>
            <person name="Lu H."/>
        </authorList>
    </citation>
    <scope>NUCLEOTIDE SEQUENCE [LARGE SCALE GENOMIC DNA]</scope>
    <source>
        <strain evidence="11 12">FT31W</strain>
    </source>
</reference>
<keyword evidence="6" id="KW-0862">Zinc</keyword>
<evidence type="ECO:0000256" key="3">
    <source>
        <dbReference type="ARBA" id="ARBA00022670"/>
    </source>
</evidence>
<dbReference type="PRINTS" id="PR00786">
    <property type="entry name" value="NEPRILYSIN"/>
</dbReference>
<dbReference type="InterPro" id="IPR024079">
    <property type="entry name" value="MetalloPept_cat_dom_sf"/>
</dbReference>
<sequence>MQRTLRSLAVLAALTTGSAGAADNQTKAVATPSVTTAAASRVSGIDLQWIDQSVRPQDDFFQYMSGKWLAEAEIPADRARFGSFDQLRELSEKRSFDIIKALSADTRLKAGSNEKKIADLYNSFMDEARADKLDIQPLQSSFERIDRLMHKEDLPALISYLGKMGISLPVQSGIGQDARDSSKYAVYLSQGGLGLPDRDYYLKDDDAKLKGFRDAYLKHVETMLAMSGQKEADKASASILALETEIARIQWSKVENRNPVKTYNKIEIAKLNTLLPGFDWTMYFAGTGVGKRVDYVIVRQPDFLTNLAKIISDTPVPVWRTYFKWKVLDAYASLLSKRFVDEDFQFSSVVLRGIPANQPRWKRGVARVEDCMPEALGKLYVARYFPPENKARMEQLVGNLTLAYKQSIETLEWMSPETKKEALTKLSKFTPKIGYPDVWRDYSKLDIRKDDLVGNIMRARAHEYYRQLAKLGQPVNRKEWGMSPQTVNAYYNSRQNEIVFPAAILQPPFFNPAADDAVNYGGIGAVIGHEISHGFDDSGSQSDGDGNLRDWWTKEDKANFSKLTAAMIAQYNAYSPLPGYHVNGALTLGENIADNSGLSIAYKAYQLSLGGKPAPVIDGYTGDQRLFMGWAQVWRGKARDAETIRLINIDPHSPASVRGNAPLTNIPGFYAAFGVKEGDKMYVAPEKRITIW</sequence>
<dbReference type="EMBL" id="JACOGC010000008">
    <property type="protein sequence ID" value="MBC3886508.1"/>
    <property type="molecule type" value="Genomic_DNA"/>
</dbReference>
<dbReference type="PROSITE" id="PS51885">
    <property type="entry name" value="NEPRILYSIN"/>
    <property type="match status" value="1"/>
</dbReference>